<evidence type="ECO:0000256" key="4">
    <source>
        <dbReference type="ARBA" id="ARBA00023136"/>
    </source>
</evidence>
<feature type="transmembrane region" description="Helical" evidence="5">
    <location>
        <begin position="246"/>
        <end position="263"/>
    </location>
</feature>
<protein>
    <recommendedName>
        <fullName evidence="8">MFS transporter</fullName>
    </recommendedName>
</protein>
<feature type="transmembrane region" description="Helical" evidence="5">
    <location>
        <begin position="323"/>
        <end position="340"/>
    </location>
</feature>
<evidence type="ECO:0000313" key="7">
    <source>
        <dbReference type="Proteomes" id="UP000717835"/>
    </source>
</evidence>
<keyword evidence="4 5" id="KW-0472">Membrane</keyword>
<evidence type="ECO:0000256" key="2">
    <source>
        <dbReference type="ARBA" id="ARBA00022692"/>
    </source>
</evidence>
<dbReference type="AlphaFoldDB" id="A0A921HU64"/>
<dbReference type="EMBL" id="DYVX01000004">
    <property type="protein sequence ID" value="HJF90916.1"/>
    <property type="molecule type" value="Genomic_DNA"/>
</dbReference>
<dbReference type="SUPFAM" id="SSF103473">
    <property type="entry name" value="MFS general substrate transporter"/>
    <property type="match status" value="1"/>
</dbReference>
<feature type="transmembrane region" description="Helical" evidence="5">
    <location>
        <begin position="221"/>
        <end position="240"/>
    </location>
</feature>
<dbReference type="Proteomes" id="UP000717835">
    <property type="component" value="Unassembled WGS sequence"/>
</dbReference>
<dbReference type="PANTHER" id="PTHR23501:SF5">
    <property type="entry name" value="TRANSPORT PROTEIN"/>
    <property type="match status" value="1"/>
</dbReference>
<feature type="transmembrane region" description="Helical" evidence="5">
    <location>
        <begin position="64"/>
        <end position="83"/>
    </location>
</feature>
<feature type="transmembrane region" description="Helical" evidence="5">
    <location>
        <begin position="113"/>
        <end position="130"/>
    </location>
</feature>
<feature type="transmembrane region" description="Helical" evidence="5">
    <location>
        <begin position="90"/>
        <end position="107"/>
    </location>
</feature>
<feature type="transmembrane region" description="Helical" evidence="5">
    <location>
        <begin position="384"/>
        <end position="403"/>
    </location>
</feature>
<name>A0A921HU64_9BACT</name>
<keyword evidence="2 5" id="KW-0812">Transmembrane</keyword>
<comment type="subcellular location">
    <subcellularLocation>
        <location evidence="1">Membrane</location>
        <topology evidence="1">Multi-pass membrane protein</topology>
    </subcellularLocation>
</comment>
<feature type="transmembrane region" description="Helical" evidence="5">
    <location>
        <begin position="415"/>
        <end position="434"/>
    </location>
</feature>
<evidence type="ECO:0008006" key="8">
    <source>
        <dbReference type="Google" id="ProtNLM"/>
    </source>
</evidence>
<feature type="transmembrane region" description="Helical" evidence="5">
    <location>
        <begin position="484"/>
        <end position="505"/>
    </location>
</feature>
<dbReference type="RefSeq" id="WP_022021032.1">
    <property type="nucleotide sequence ID" value="NZ_DYVX01000004.1"/>
</dbReference>
<keyword evidence="3 5" id="KW-1133">Transmembrane helix</keyword>
<dbReference type="GO" id="GO:0005886">
    <property type="term" value="C:plasma membrane"/>
    <property type="evidence" value="ECO:0007669"/>
    <property type="project" value="TreeGrafter"/>
</dbReference>
<evidence type="ECO:0000256" key="3">
    <source>
        <dbReference type="ARBA" id="ARBA00022989"/>
    </source>
</evidence>
<reference evidence="6" key="1">
    <citation type="journal article" date="2021" name="PeerJ">
        <title>Extensive microbial diversity within the chicken gut microbiome revealed by metagenomics and culture.</title>
        <authorList>
            <person name="Gilroy R."/>
            <person name="Ravi A."/>
            <person name="Getino M."/>
            <person name="Pursley I."/>
            <person name="Horton D.L."/>
            <person name="Alikhan N.F."/>
            <person name="Baker D."/>
            <person name="Gharbi K."/>
            <person name="Hall N."/>
            <person name="Watson M."/>
            <person name="Adriaenssens E.M."/>
            <person name="Foster-Nyarko E."/>
            <person name="Jarju S."/>
            <person name="Secka A."/>
            <person name="Antonio M."/>
            <person name="Oren A."/>
            <person name="Chaudhuri R.R."/>
            <person name="La Ragione R."/>
            <person name="Hildebrand F."/>
            <person name="Pallen M.J."/>
        </authorList>
    </citation>
    <scope>NUCLEOTIDE SEQUENCE</scope>
    <source>
        <strain evidence="6">CHK55-1828</strain>
    </source>
</reference>
<feature type="transmembrane region" description="Helical" evidence="5">
    <location>
        <begin position="352"/>
        <end position="372"/>
    </location>
</feature>
<evidence type="ECO:0000313" key="6">
    <source>
        <dbReference type="EMBL" id="HJF90916.1"/>
    </source>
</evidence>
<organism evidence="6 7">
    <name type="scientific">Mediterranea massiliensis</name>
    <dbReference type="NCBI Taxonomy" id="1841865"/>
    <lineage>
        <taxon>Bacteria</taxon>
        <taxon>Pseudomonadati</taxon>
        <taxon>Bacteroidota</taxon>
        <taxon>Bacteroidia</taxon>
        <taxon>Bacteroidales</taxon>
        <taxon>Bacteroidaceae</taxon>
        <taxon>Mediterranea</taxon>
    </lineage>
</organism>
<accession>A0A921HU64</accession>
<gene>
    <name evidence="6" type="ORF">K8W02_00805</name>
</gene>
<feature type="transmembrane region" description="Helical" evidence="5">
    <location>
        <begin position="150"/>
        <end position="169"/>
    </location>
</feature>
<dbReference type="GO" id="GO:0022857">
    <property type="term" value="F:transmembrane transporter activity"/>
    <property type="evidence" value="ECO:0007669"/>
    <property type="project" value="TreeGrafter"/>
</dbReference>
<comment type="caution">
    <text evidence="6">The sequence shown here is derived from an EMBL/GenBank/DDBJ whole genome shotgun (WGS) entry which is preliminary data.</text>
</comment>
<feature type="transmembrane region" description="Helical" evidence="5">
    <location>
        <begin position="284"/>
        <end position="303"/>
    </location>
</feature>
<feature type="transmembrane region" description="Helical" evidence="5">
    <location>
        <begin position="181"/>
        <end position="200"/>
    </location>
</feature>
<dbReference type="PANTHER" id="PTHR23501">
    <property type="entry name" value="MAJOR FACILITATOR SUPERFAMILY"/>
    <property type="match status" value="1"/>
</dbReference>
<feature type="transmembrane region" description="Helical" evidence="5">
    <location>
        <begin position="20"/>
        <end position="44"/>
    </location>
</feature>
<evidence type="ECO:0000256" key="1">
    <source>
        <dbReference type="ARBA" id="ARBA00004141"/>
    </source>
</evidence>
<proteinExistence type="predicted"/>
<evidence type="ECO:0000256" key="5">
    <source>
        <dbReference type="SAM" id="Phobius"/>
    </source>
</evidence>
<dbReference type="Gene3D" id="1.20.1250.20">
    <property type="entry name" value="MFS general substrate transporter like domains"/>
    <property type="match status" value="1"/>
</dbReference>
<sequence>MKGNKAMPEQRPRIPYFKEFLPTPVCIFLSMFFAMVFQFNGGVFLPTAVQMSSALGCIQEDVNMAGYASFIGMTLIFPILFRLKFRFTTRSIFLTVCPVLIACNLITLHVNSLPVFIVVCLVSGFFRMWGTFECFSNMRLSVTPSGNFSVFYPVIYIVVLESIQLSGLVATHISDWANWRYMHWFVIGMLLVVWMCVLLFTRPYRAMKKLPLYGIDWLGGFLWGVILFAIVFVCIYGEYYDWLDSVEIRSCIVIAVVALMININRMSTLRRPYIEPQVFRYRNFPVILFLFLMLCLFLTTSSVLQNQFMSSILHYDPLNAVSLNWRVFTGILAGAGIVFYRQAVLHKGYKLLISLGFLLIVVYQYYMYFLIHPNLNIESLYLPNFLKGVGHGILYISLTIYVAKSVPFKHFFQGLCVLSFIRTSIATPLGTAILTRWMRQLQQDNIGLLSRRMDGVNGWTPDVSIRNLYAVVSQQTTLTSLKELFGIVCICGTVFLVGIFTYRLWKRYIPLRYRG</sequence>
<reference evidence="6" key="2">
    <citation type="submission" date="2021-09" db="EMBL/GenBank/DDBJ databases">
        <authorList>
            <person name="Gilroy R."/>
        </authorList>
    </citation>
    <scope>NUCLEOTIDE SEQUENCE</scope>
    <source>
        <strain evidence="6">CHK55-1828</strain>
    </source>
</reference>
<dbReference type="InterPro" id="IPR036259">
    <property type="entry name" value="MFS_trans_sf"/>
</dbReference>